<evidence type="ECO:0000313" key="2">
    <source>
        <dbReference type="Proteomes" id="UP001064048"/>
    </source>
</evidence>
<protein>
    <submittedName>
        <fullName evidence="1">Uncharacterized protein</fullName>
    </submittedName>
</protein>
<dbReference type="EMBL" id="CM046123">
    <property type="protein sequence ID" value="KAI8439262.1"/>
    <property type="molecule type" value="Genomic_DNA"/>
</dbReference>
<keyword evidence="2" id="KW-1185">Reference proteome</keyword>
<comment type="caution">
    <text evidence="1">The sequence shown here is derived from an EMBL/GenBank/DDBJ whole genome shotgun (WGS) entry which is preliminary data.</text>
</comment>
<evidence type="ECO:0000313" key="1">
    <source>
        <dbReference type="EMBL" id="KAI8439262.1"/>
    </source>
</evidence>
<dbReference type="Proteomes" id="UP001064048">
    <property type="component" value="Chromosome 23"/>
</dbReference>
<organism evidence="1 2">
    <name type="scientific">Choristoneura fumiferana</name>
    <name type="common">Spruce budworm moth</name>
    <name type="synonym">Archips fumiferana</name>
    <dbReference type="NCBI Taxonomy" id="7141"/>
    <lineage>
        <taxon>Eukaryota</taxon>
        <taxon>Metazoa</taxon>
        <taxon>Ecdysozoa</taxon>
        <taxon>Arthropoda</taxon>
        <taxon>Hexapoda</taxon>
        <taxon>Insecta</taxon>
        <taxon>Pterygota</taxon>
        <taxon>Neoptera</taxon>
        <taxon>Endopterygota</taxon>
        <taxon>Lepidoptera</taxon>
        <taxon>Glossata</taxon>
        <taxon>Ditrysia</taxon>
        <taxon>Tortricoidea</taxon>
        <taxon>Tortricidae</taxon>
        <taxon>Tortricinae</taxon>
        <taxon>Choristoneura</taxon>
    </lineage>
</organism>
<sequence>MDHVVYLETYVNYEEYKTSCLLRIPLESLITYCVYKFCNPENIHIVFVHVSKDPEKCDIAVKVPDIDAVNFTENVVWQASCILPVLINGDTVITGLCAVARHMALYRSLPPSLLEHVDGILGFRSGCLQAPNEVSIWTKFCEVDLVKTLKETLTTNTLQEVPINLVRFENHLRKPVSVHNVYKIARDMKKKEVLKSEKAKQQEERKEKVKTDRVPKVRNWKSSVSKKFAIDSSVKIQDLDITHQFAEGPFLTLADIILLPLYFIMLKLVGDKLESKLPLTFKWFKNVQGLPELSTIIGVLSTLEQKELIVDNCSITIPVAEDVSLYKRDPKRHNPKKRQFTKAVDIENALSSLVDGMQVDVDSKDFSNGIDWSKIPDGANPSAGHLPDERMVRKAQQLENLASAVQSISKDGDLIVDFCSGSGHLGILIAHLMPKCTVILLENKEQSLLRARKRVHDMGLKNVYFFQCNLDFFIGKFDVGVGLHACGIASDLILDKCLQCNANFVLCPCCYGSLHATDRLVYPKSKAFSSVTLEQYLTVGHAADQTHEGCPLTARGDWCMAVMDSDRLRLAKEYGYEVSLSRLTPLSCTPKNNLLIGVSSKNKIKV</sequence>
<proteinExistence type="predicted"/>
<name>A0ACC0KSU6_CHOFU</name>
<gene>
    <name evidence="1" type="ORF">MSG28_013099</name>
</gene>
<accession>A0ACC0KSU6</accession>
<reference evidence="1 2" key="1">
    <citation type="journal article" date="2022" name="Genome Biol. Evol.">
        <title>The Spruce Budworm Genome: Reconstructing the Evolutionary History of Antifreeze Proteins.</title>
        <authorList>
            <person name="Beliveau C."/>
            <person name="Gagne P."/>
            <person name="Picq S."/>
            <person name="Vernygora O."/>
            <person name="Keeling C.I."/>
            <person name="Pinkney K."/>
            <person name="Doucet D."/>
            <person name="Wen F."/>
            <person name="Johnston J.S."/>
            <person name="Maaroufi H."/>
            <person name="Boyle B."/>
            <person name="Laroche J."/>
            <person name="Dewar K."/>
            <person name="Juretic N."/>
            <person name="Blackburn G."/>
            <person name="Nisole A."/>
            <person name="Brunet B."/>
            <person name="Brandao M."/>
            <person name="Lumley L."/>
            <person name="Duan J."/>
            <person name="Quan G."/>
            <person name="Lucarotti C.J."/>
            <person name="Roe A.D."/>
            <person name="Sperling F.A.H."/>
            <person name="Levesque R.C."/>
            <person name="Cusson M."/>
        </authorList>
    </citation>
    <scope>NUCLEOTIDE SEQUENCE [LARGE SCALE GENOMIC DNA]</scope>
    <source>
        <strain evidence="1">Glfc:IPQL:Cfum</strain>
    </source>
</reference>